<name>A0A0E9QVD2_ANGAN</name>
<evidence type="ECO:0000313" key="1">
    <source>
        <dbReference type="EMBL" id="JAH20073.1"/>
    </source>
</evidence>
<protein>
    <submittedName>
        <fullName evidence="1">Uncharacterized protein</fullName>
    </submittedName>
</protein>
<reference evidence="1" key="1">
    <citation type="submission" date="2014-11" db="EMBL/GenBank/DDBJ databases">
        <authorList>
            <person name="Amaro Gonzalez C."/>
        </authorList>
    </citation>
    <scope>NUCLEOTIDE SEQUENCE</scope>
</reference>
<accession>A0A0E9QVD2</accession>
<dbReference type="AlphaFoldDB" id="A0A0E9QVD2"/>
<dbReference type="EMBL" id="GBXM01088504">
    <property type="protein sequence ID" value="JAH20073.1"/>
    <property type="molecule type" value="Transcribed_RNA"/>
</dbReference>
<proteinExistence type="predicted"/>
<organism evidence="1">
    <name type="scientific">Anguilla anguilla</name>
    <name type="common">European freshwater eel</name>
    <name type="synonym">Muraena anguilla</name>
    <dbReference type="NCBI Taxonomy" id="7936"/>
    <lineage>
        <taxon>Eukaryota</taxon>
        <taxon>Metazoa</taxon>
        <taxon>Chordata</taxon>
        <taxon>Craniata</taxon>
        <taxon>Vertebrata</taxon>
        <taxon>Euteleostomi</taxon>
        <taxon>Actinopterygii</taxon>
        <taxon>Neopterygii</taxon>
        <taxon>Teleostei</taxon>
        <taxon>Anguilliformes</taxon>
        <taxon>Anguillidae</taxon>
        <taxon>Anguilla</taxon>
    </lineage>
</organism>
<sequence>MIVITLSPGSKQTVRLVVKGTGRSSTLTATRILIEAFPPLTPPPSLLWCRL</sequence>
<reference evidence="1" key="2">
    <citation type="journal article" date="2015" name="Fish Shellfish Immunol.">
        <title>Early steps in the European eel (Anguilla anguilla)-Vibrio vulnificus interaction in the gills: Role of the RtxA13 toxin.</title>
        <authorList>
            <person name="Callol A."/>
            <person name="Pajuelo D."/>
            <person name="Ebbesson L."/>
            <person name="Teles M."/>
            <person name="MacKenzie S."/>
            <person name="Amaro C."/>
        </authorList>
    </citation>
    <scope>NUCLEOTIDE SEQUENCE</scope>
</reference>